<keyword evidence="2" id="KW-1185">Reference proteome</keyword>
<sequence>MSTQYYRCIVKQTPLALWRQGPSLSNCSAFAQQLTRILQRRNIGANTSTGTGTGTGTTKWSAQDLTILRNSASNFSSLSHHRKDHDHTHTHGLFNSHSHTHSTSETAAKMDILEHHQAGSRITLIGMGANVGMSVAKGIAGIYFHSSALLADAAHSMSDILGDVVTLYTFRKSRQPADAFHPYGYGRYEALGTLFVSAFLVAAGVGIGMHALEQVVGHLPDLMAAAKSGGSVNGVAESARDLLASLAGSAEVGVAEGGGSLVSLGHTHGAAAQAVVDGAVVDPRAIWFAVGSIAVNEALFQATMKVGTRTKSDVLVANAWHHRSDALTSLVSVGAIGGAIMGFPVLDAIGGLAVSTMLARSGMSMTMEAIREITDTPPPMHLTEEVEDALRCIAEGVPGVSGIDAVQCRKSGPFLHVRANMVIAPEESAARVEAAVVRIRSELRGKLGFVQSIDINVETTASRQMRK</sequence>
<dbReference type="EMBL" id="JANBPG010000025">
    <property type="protein sequence ID" value="KAJ1901506.1"/>
    <property type="molecule type" value="Genomic_DNA"/>
</dbReference>
<gene>
    <name evidence="1" type="primary">MMT2</name>
    <name evidence="1" type="ORF">LPJ66_000729</name>
</gene>
<reference evidence="1" key="1">
    <citation type="submission" date="2022-07" db="EMBL/GenBank/DDBJ databases">
        <title>Phylogenomic reconstructions and comparative analyses of Kickxellomycotina fungi.</title>
        <authorList>
            <person name="Reynolds N.K."/>
            <person name="Stajich J.E."/>
            <person name="Barry K."/>
            <person name="Grigoriev I.V."/>
            <person name="Crous P."/>
            <person name="Smith M.E."/>
        </authorList>
    </citation>
    <scope>NUCLEOTIDE SEQUENCE</scope>
    <source>
        <strain evidence="1">Benny 63K</strain>
    </source>
</reference>
<evidence type="ECO:0000313" key="2">
    <source>
        <dbReference type="Proteomes" id="UP001150581"/>
    </source>
</evidence>
<accession>A0ACC1IVD2</accession>
<organism evidence="1 2">
    <name type="scientific">Kickxella alabastrina</name>
    <dbReference type="NCBI Taxonomy" id="61397"/>
    <lineage>
        <taxon>Eukaryota</taxon>
        <taxon>Fungi</taxon>
        <taxon>Fungi incertae sedis</taxon>
        <taxon>Zoopagomycota</taxon>
        <taxon>Kickxellomycotina</taxon>
        <taxon>Kickxellomycetes</taxon>
        <taxon>Kickxellales</taxon>
        <taxon>Kickxellaceae</taxon>
        <taxon>Kickxella</taxon>
    </lineage>
</organism>
<evidence type="ECO:0000313" key="1">
    <source>
        <dbReference type="EMBL" id="KAJ1901506.1"/>
    </source>
</evidence>
<name>A0ACC1IVD2_9FUNG</name>
<protein>
    <submittedName>
        <fullName evidence="1">Mitochondrial metal transporter</fullName>
    </submittedName>
</protein>
<dbReference type="Proteomes" id="UP001150581">
    <property type="component" value="Unassembled WGS sequence"/>
</dbReference>
<proteinExistence type="predicted"/>
<comment type="caution">
    <text evidence="1">The sequence shown here is derived from an EMBL/GenBank/DDBJ whole genome shotgun (WGS) entry which is preliminary data.</text>
</comment>